<organism evidence="1 2">
    <name type="scientific">Cyanidiococcus yangmingshanensis</name>
    <dbReference type="NCBI Taxonomy" id="2690220"/>
    <lineage>
        <taxon>Eukaryota</taxon>
        <taxon>Rhodophyta</taxon>
        <taxon>Bangiophyceae</taxon>
        <taxon>Cyanidiales</taxon>
        <taxon>Cyanidiaceae</taxon>
        <taxon>Cyanidiococcus</taxon>
    </lineage>
</organism>
<dbReference type="OrthoDB" id="38728at2759"/>
<sequence>MFIGTNVIAVSVHALGLRRRAAQRVAARDASARSRTPPSPALHAWRHPSRLPFGACRAGRSLRMMTEVPPIQPCREDVLLGQLVFMNPELLPKFIEENLEEFDASFYEYLQQKIDKSTDLEERVTLNTLKDAITDLMNQLLRKHATEMKDANPKDAEAVSEAQSQRQHEEMYRNLVQHADDPERLQVAVSANYDRFTADFLNYVFGKAHSEQANSPAVARVSQAINDEMKSRMEKAAQRLTEVLRGGSPNEMTKKMREIGSAGGIDEAFMLLVAANTERAKKEGANVQVLQILEQLREQASRIIDEAVKDKELRLVRALLRTEDPEKRRQLLFAAFLSKRSRVLAFGSGTRYRDGDQWEAVSGNYQRAHRKVWIHRSEVGFALSRDW</sequence>
<protein>
    <submittedName>
        <fullName evidence="1">Uncharacterized protein</fullName>
    </submittedName>
</protein>
<evidence type="ECO:0000313" key="1">
    <source>
        <dbReference type="EMBL" id="KAF6001204.1"/>
    </source>
</evidence>
<gene>
    <name evidence="1" type="ORF">F1559_000962</name>
</gene>
<reference evidence="1 2" key="1">
    <citation type="journal article" date="2020" name="J. Phycol.">
        <title>Comparative genome analysis reveals Cyanidiococcus gen. nov., a new extremophilic red algal genus sister to Cyanidioschyzon (Cyanidioschyzonaceae, Rhodophyta).</title>
        <authorList>
            <person name="Liu S.-L."/>
            <person name="Chiang Y.-R."/>
            <person name="Yoon H.S."/>
            <person name="Fu H.-Y."/>
        </authorList>
    </citation>
    <scope>NUCLEOTIDE SEQUENCE [LARGE SCALE GENOMIC DNA]</scope>
    <source>
        <strain evidence="1 2">THAL066</strain>
    </source>
</reference>
<comment type="caution">
    <text evidence="1">The sequence shown here is derived from an EMBL/GenBank/DDBJ whole genome shotgun (WGS) entry which is preliminary data.</text>
</comment>
<evidence type="ECO:0000313" key="2">
    <source>
        <dbReference type="Proteomes" id="UP000530660"/>
    </source>
</evidence>
<dbReference type="Proteomes" id="UP000530660">
    <property type="component" value="Unassembled WGS sequence"/>
</dbReference>
<dbReference type="AlphaFoldDB" id="A0A7J7IES6"/>
<name>A0A7J7IES6_9RHOD</name>
<keyword evidence="2" id="KW-1185">Reference proteome</keyword>
<accession>A0A7J7IES6</accession>
<dbReference type="EMBL" id="VWRR01000015">
    <property type="protein sequence ID" value="KAF6001204.1"/>
    <property type="molecule type" value="Genomic_DNA"/>
</dbReference>
<proteinExistence type="predicted"/>